<keyword evidence="6" id="KW-0560">Oxidoreductase</keyword>
<feature type="domain" description="Cytochrome c" evidence="11">
    <location>
        <begin position="213"/>
        <end position="364"/>
    </location>
</feature>
<feature type="binding site" description="covalent" evidence="8">
    <location>
        <position position="232"/>
    </location>
    <ligand>
        <name>heme c</name>
        <dbReference type="ChEBI" id="CHEBI:61717"/>
        <label>2</label>
    </ligand>
</feature>
<evidence type="ECO:0000256" key="7">
    <source>
        <dbReference type="ARBA" id="ARBA00023004"/>
    </source>
</evidence>
<dbReference type="InterPro" id="IPR023929">
    <property type="entry name" value="MbnH-like"/>
</dbReference>
<reference evidence="12 13" key="1">
    <citation type="submission" date="2014-12" db="EMBL/GenBank/DDBJ databases">
        <title>Genome assembly of Enhygromyxa salina DSM 15201.</title>
        <authorList>
            <person name="Sharma G."/>
            <person name="Subramanian S."/>
        </authorList>
    </citation>
    <scope>NUCLEOTIDE SEQUENCE [LARGE SCALE GENOMIC DNA]</scope>
    <source>
        <strain evidence="12 13">DSM 15201</strain>
    </source>
</reference>
<keyword evidence="4" id="KW-0732">Signal</keyword>
<dbReference type="PANTHER" id="PTHR30600">
    <property type="entry name" value="CYTOCHROME C PEROXIDASE-RELATED"/>
    <property type="match status" value="1"/>
</dbReference>
<dbReference type="EMBL" id="JMCC02000112">
    <property type="protein sequence ID" value="KIG12964.1"/>
    <property type="molecule type" value="Genomic_DNA"/>
</dbReference>
<evidence type="ECO:0000313" key="12">
    <source>
        <dbReference type="EMBL" id="KIG12964.1"/>
    </source>
</evidence>
<comment type="cofactor">
    <cofactor evidence="8">
        <name>heme</name>
        <dbReference type="ChEBI" id="CHEBI:30413"/>
    </cofactor>
    <text evidence="8">Binds 2 heme groups.</text>
</comment>
<dbReference type="InterPro" id="IPR004852">
    <property type="entry name" value="Di-haem_cyt_c_peroxidsae"/>
</dbReference>
<dbReference type="PANTHER" id="PTHR30600:SF14">
    <property type="entry name" value="CYTOCHROME C PEROXIDASE"/>
    <property type="match status" value="1"/>
</dbReference>
<dbReference type="GO" id="GO:0046872">
    <property type="term" value="F:metal ion binding"/>
    <property type="evidence" value="ECO:0007669"/>
    <property type="project" value="UniProtKB-KW"/>
</dbReference>
<dbReference type="GO" id="GO:0042597">
    <property type="term" value="C:periplasmic space"/>
    <property type="evidence" value="ECO:0007669"/>
    <property type="project" value="UniProtKB-SubCell"/>
</dbReference>
<evidence type="ECO:0000256" key="1">
    <source>
        <dbReference type="ARBA" id="ARBA00004418"/>
    </source>
</evidence>
<keyword evidence="5" id="KW-0574">Periplasm</keyword>
<comment type="subcellular location">
    <subcellularLocation>
        <location evidence="1">Periplasm</location>
    </subcellularLocation>
</comment>
<gene>
    <name evidence="12" type="ORF">DB30_00848</name>
</gene>
<dbReference type="InterPro" id="IPR051395">
    <property type="entry name" value="Cytochrome_c_Peroxidase/MauG"/>
</dbReference>
<feature type="binding site" description="axial binding residue" evidence="9">
    <location>
        <position position="233"/>
    </location>
    <ligand>
        <name>heme c</name>
        <dbReference type="ChEBI" id="CHEBI:61717"/>
        <label>2</label>
    </ligand>
    <ligandPart>
        <name>Fe</name>
        <dbReference type="ChEBI" id="CHEBI:18248"/>
    </ligandPart>
</feature>
<dbReference type="PIRSF" id="PIRSF000294">
    <property type="entry name" value="Cytochrome-c_peroxidase"/>
    <property type="match status" value="1"/>
</dbReference>
<organism evidence="12 13">
    <name type="scientific">Enhygromyxa salina</name>
    <dbReference type="NCBI Taxonomy" id="215803"/>
    <lineage>
        <taxon>Bacteria</taxon>
        <taxon>Pseudomonadati</taxon>
        <taxon>Myxococcota</taxon>
        <taxon>Polyangia</taxon>
        <taxon>Nannocystales</taxon>
        <taxon>Nannocystaceae</taxon>
        <taxon>Enhygromyxa</taxon>
    </lineage>
</organism>
<evidence type="ECO:0000256" key="2">
    <source>
        <dbReference type="ARBA" id="ARBA00022617"/>
    </source>
</evidence>
<evidence type="ECO:0000313" key="13">
    <source>
        <dbReference type="Proteomes" id="UP000031599"/>
    </source>
</evidence>
<dbReference type="PROSITE" id="PS51257">
    <property type="entry name" value="PROKAR_LIPOPROTEIN"/>
    <property type="match status" value="1"/>
</dbReference>
<feature type="binding site" description="axial binding residue" evidence="9">
    <location>
        <position position="80"/>
    </location>
    <ligand>
        <name>heme c</name>
        <dbReference type="ChEBI" id="CHEBI:61717"/>
        <label>1</label>
    </ligand>
    <ligandPart>
        <name>Fe</name>
        <dbReference type="ChEBI" id="CHEBI:18248"/>
    </ligandPart>
</feature>
<dbReference type="InterPro" id="IPR026259">
    <property type="entry name" value="MauG/Cytc_peroxidase"/>
</dbReference>
<feature type="binding site" description="covalent" evidence="8">
    <location>
        <position position="229"/>
    </location>
    <ligand>
        <name>heme c</name>
        <dbReference type="ChEBI" id="CHEBI:61717"/>
        <label>2</label>
    </ligand>
</feature>
<dbReference type="GO" id="GO:0009055">
    <property type="term" value="F:electron transfer activity"/>
    <property type="evidence" value="ECO:0007669"/>
    <property type="project" value="InterPro"/>
</dbReference>
<dbReference type="SUPFAM" id="SSF46626">
    <property type="entry name" value="Cytochrome c"/>
    <property type="match status" value="2"/>
</dbReference>
<comment type="PTM">
    <text evidence="8">Binds 2 heme groups per subunit.</text>
</comment>
<dbReference type="Gene3D" id="1.10.760.10">
    <property type="entry name" value="Cytochrome c-like domain"/>
    <property type="match status" value="2"/>
</dbReference>
<sequence>MGHNRWVVLVGLLALAACEAPVEPDDPEDPGYDWQLPAGVEPPPVPADNPQTAEKVELGRHLFYELRLSKNLNRACGTCHEQAKAFTDGFHRAVGTDNDLHGHNTPALANVGYRAQLGWRSPTPDILERQLLVPLLGDDPIEMGMGGNEAQLLELLAADPLYAELFAAAFPDAPTDVSLTQLAQAIAAFERTLISVDAPLDRYLRGDEDAITPAAKRGWALFRSDQVGCVRCHGGLDYASPTNAAGEVVAEAGYYNIGLYNLDEGAYPDSAQGLIELTGEASDMGRFRVPSLRNLVYTGPYMHDGSVISLEGAIDIFAAGGRVITSGPYIGDGRANPHKSPEIQPIELSPDQRSDLVALLLALSDERLVEDPALASPFK</sequence>
<dbReference type="InterPro" id="IPR036909">
    <property type="entry name" value="Cyt_c-like_dom_sf"/>
</dbReference>
<proteinExistence type="predicted"/>
<keyword evidence="2 8" id="KW-0349">Heme</keyword>
<evidence type="ECO:0000256" key="6">
    <source>
        <dbReference type="ARBA" id="ARBA00023002"/>
    </source>
</evidence>
<dbReference type="Pfam" id="PF03150">
    <property type="entry name" value="CCP_MauG"/>
    <property type="match status" value="1"/>
</dbReference>
<dbReference type="Proteomes" id="UP000031599">
    <property type="component" value="Unassembled WGS sequence"/>
</dbReference>
<name>A0A0C1Z5S6_9BACT</name>
<dbReference type="InterPro" id="IPR009056">
    <property type="entry name" value="Cyt_c-like_dom"/>
</dbReference>
<dbReference type="NCBIfam" id="TIGR04039">
    <property type="entry name" value="MXAN_0977_Heme2"/>
    <property type="match status" value="1"/>
</dbReference>
<dbReference type="RefSeq" id="WP_052556663.1">
    <property type="nucleotide sequence ID" value="NZ_JMCC02000112.1"/>
</dbReference>
<accession>A0A0C1Z5S6</accession>
<evidence type="ECO:0000256" key="3">
    <source>
        <dbReference type="ARBA" id="ARBA00022723"/>
    </source>
</evidence>
<keyword evidence="12" id="KW-0575">Peroxidase</keyword>
<dbReference type="AlphaFoldDB" id="A0A0C1Z5S6"/>
<feature type="region of interest" description="Disordered" evidence="10">
    <location>
        <begin position="22"/>
        <end position="48"/>
    </location>
</feature>
<evidence type="ECO:0000256" key="5">
    <source>
        <dbReference type="ARBA" id="ARBA00022764"/>
    </source>
</evidence>
<keyword evidence="3 9" id="KW-0479">Metal-binding</keyword>
<dbReference type="GO" id="GO:0004130">
    <property type="term" value="F:cytochrome-c peroxidase activity"/>
    <property type="evidence" value="ECO:0007669"/>
    <property type="project" value="TreeGrafter"/>
</dbReference>
<evidence type="ECO:0000256" key="10">
    <source>
        <dbReference type="SAM" id="MobiDB-lite"/>
    </source>
</evidence>
<feature type="binding site" description="covalent" evidence="8">
    <location>
        <position position="76"/>
    </location>
    <ligand>
        <name>heme c</name>
        <dbReference type="ChEBI" id="CHEBI:61717"/>
        <label>1</label>
    </ligand>
</feature>
<evidence type="ECO:0000256" key="8">
    <source>
        <dbReference type="PIRSR" id="PIRSR000294-1"/>
    </source>
</evidence>
<feature type="binding site" description="covalent" evidence="8">
    <location>
        <position position="79"/>
    </location>
    <ligand>
        <name>heme c</name>
        <dbReference type="ChEBI" id="CHEBI:61717"/>
        <label>1</label>
    </ligand>
</feature>
<dbReference type="GO" id="GO:0020037">
    <property type="term" value="F:heme binding"/>
    <property type="evidence" value="ECO:0007669"/>
    <property type="project" value="InterPro"/>
</dbReference>
<evidence type="ECO:0000256" key="4">
    <source>
        <dbReference type="ARBA" id="ARBA00022729"/>
    </source>
</evidence>
<comment type="caution">
    <text evidence="12">The sequence shown here is derived from an EMBL/GenBank/DDBJ whole genome shotgun (WGS) entry which is preliminary data.</text>
</comment>
<feature type="compositionally biased region" description="Acidic residues" evidence="10">
    <location>
        <begin position="22"/>
        <end position="31"/>
    </location>
</feature>
<protein>
    <submittedName>
        <fullName evidence="12">Cytochrome c551 peroxidase</fullName>
    </submittedName>
</protein>
<evidence type="ECO:0000256" key="9">
    <source>
        <dbReference type="PIRSR" id="PIRSR000294-2"/>
    </source>
</evidence>
<evidence type="ECO:0000259" key="11">
    <source>
        <dbReference type="PROSITE" id="PS51007"/>
    </source>
</evidence>
<dbReference type="PROSITE" id="PS51007">
    <property type="entry name" value="CYTC"/>
    <property type="match status" value="1"/>
</dbReference>
<keyword evidence="7 9" id="KW-0408">Iron</keyword>